<dbReference type="InterPro" id="IPR016181">
    <property type="entry name" value="Acyl_CoA_acyltransferase"/>
</dbReference>
<evidence type="ECO:0000256" key="1">
    <source>
        <dbReference type="ARBA" id="ARBA00022679"/>
    </source>
</evidence>
<evidence type="ECO:0000256" key="2">
    <source>
        <dbReference type="ARBA" id="ARBA00023315"/>
    </source>
</evidence>
<evidence type="ECO:0000313" key="5">
    <source>
        <dbReference type="Proteomes" id="UP001597183"/>
    </source>
</evidence>
<dbReference type="EMBL" id="JBHTMK010000070">
    <property type="protein sequence ID" value="MFD1373686.1"/>
    <property type="molecule type" value="Genomic_DNA"/>
</dbReference>
<organism evidence="4 5">
    <name type="scientific">Actinoplanes sichuanensis</name>
    <dbReference type="NCBI Taxonomy" id="512349"/>
    <lineage>
        <taxon>Bacteria</taxon>
        <taxon>Bacillati</taxon>
        <taxon>Actinomycetota</taxon>
        <taxon>Actinomycetes</taxon>
        <taxon>Micromonosporales</taxon>
        <taxon>Micromonosporaceae</taxon>
        <taxon>Actinoplanes</taxon>
    </lineage>
</organism>
<feature type="domain" description="N-acetyltransferase" evidence="3">
    <location>
        <begin position="189"/>
        <end position="332"/>
    </location>
</feature>
<dbReference type="Proteomes" id="UP001597183">
    <property type="component" value="Unassembled WGS sequence"/>
</dbReference>
<keyword evidence="2 4" id="KW-0012">Acyltransferase</keyword>
<dbReference type="InterPro" id="IPR000182">
    <property type="entry name" value="GNAT_dom"/>
</dbReference>
<dbReference type="Gene3D" id="3.40.630.30">
    <property type="match status" value="1"/>
</dbReference>
<dbReference type="CDD" id="cd04301">
    <property type="entry name" value="NAT_SF"/>
    <property type="match status" value="1"/>
</dbReference>
<dbReference type="PROSITE" id="PS51186">
    <property type="entry name" value="GNAT"/>
    <property type="match status" value="2"/>
</dbReference>
<keyword evidence="5" id="KW-1185">Reference proteome</keyword>
<evidence type="ECO:0000259" key="3">
    <source>
        <dbReference type="PROSITE" id="PS51186"/>
    </source>
</evidence>
<dbReference type="PANTHER" id="PTHR43877">
    <property type="entry name" value="AMINOALKYLPHOSPHONATE N-ACETYLTRANSFERASE-RELATED-RELATED"/>
    <property type="match status" value="1"/>
</dbReference>
<proteinExistence type="predicted"/>
<dbReference type="Pfam" id="PF00583">
    <property type="entry name" value="Acetyltransf_1"/>
    <property type="match status" value="1"/>
</dbReference>
<dbReference type="EC" id="2.3.1.-" evidence="4"/>
<dbReference type="SUPFAM" id="SSF55729">
    <property type="entry name" value="Acyl-CoA N-acyltransferases (Nat)"/>
    <property type="match status" value="2"/>
</dbReference>
<name>A0ABW4AU23_9ACTN</name>
<dbReference type="GO" id="GO:0016746">
    <property type="term" value="F:acyltransferase activity"/>
    <property type="evidence" value="ECO:0007669"/>
    <property type="project" value="UniProtKB-KW"/>
</dbReference>
<gene>
    <name evidence="4" type="ORF">ACFQ5G_50880</name>
</gene>
<feature type="domain" description="N-acetyltransferase" evidence="3">
    <location>
        <begin position="1"/>
        <end position="170"/>
    </location>
</feature>
<sequence>MEIRKLTTFDGTEASAWYEARHAGATADRHAALVTARDTELRSLAANGTNPNRHREAWGAWEGDTCLGGMLVEWARQENLHRAEIDIAVPRPNRGRGVGAALWEAGARRAVSTGRATVNVEVHVPRGRTLQEWPGGRFALARGFASGLAEDRLVLDLPVPEPILAAHDLPASGYQTHSWHGPIPAEWLPTLAELTSEMAADVPSGELDVEAARWDAERVGTNQARLSKIGYALVTTMVTTDGGEPAGYTQLLVESDGLHVHQDDTYVRRAHRGHRLGGLAKTRNLRELVARHPRARHVHTWTAESNDAMQVINERFGFRSVETSHSMESSVS</sequence>
<reference evidence="5" key="1">
    <citation type="journal article" date="2019" name="Int. J. Syst. Evol. Microbiol.">
        <title>The Global Catalogue of Microorganisms (GCM) 10K type strain sequencing project: providing services to taxonomists for standard genome sequencing and annotation.</title>
        <authorList>
            <consortium name="The Broad Institute Genomics Platform"/>
            <consortium name="The Broad Institute Genome Sequencing Center for Infectious Disease"/>
            <person name="Wu L."/>
            <person name="Ma J."/>
        </authorList>
    </citation>
    <scope>NUCLEOTIDE SEQUENCE [LARGE SCALE GENOMIC DNA]</scope>
    <source>
        <strain evidence="5">CCM 7526</strain>
    </source>
</reference>
<evidence type="ECO:0000313" key="4">
    <source>
        <dbReference type="EMBL" id="MFD1373686.1"/>
    </source>
</evidence>
<protein>
    <submittedName>
        <fullName evidence="4">GNAT family N-acetyltransferase</fullName>
        <ecNumber evidence="4">2.3.1.-</ecNumber>
    </submittedName>
</protein>
<dbReference type="RefSeq" id="WP_317796648.1">
    <property type="nucleotide sequence ID" value="NZ_AP028461.1"/>
</dbReference>
<dbReference type="InterPro" id="IPR050832">
    <property type="entry name" value="Bact_Acetyltransf"/>
</dbReference>
<keyword evidence="1 4" id="KW-0808">Transferase</keyword>
<accession>A0ABW4AU23</accession>
<comment type="caution">
    <text evidence="4">The sequence shown here is derived from an EMBL/GenBank/DDBJ whole genome shotgun (WGS) entry which is preliminary data.</text>
</comment>